<evidence type="ECO:0000313" key="2">
    <source>
        <dbReference type="Proteomes" id="UP000594905"/>
    </source>
</evidence>
<protein>
    <submittedName>
        <fullName evidence="1">Uncharacterized protein</fullName>
    </submittedName>
</protein>
<accession>A0A7T2XLM2</accession>
<gene>
    <name evidence="1" type="ORF">I6G51_12245</name>
</gene>
<sequence>MTPLEKSAIRHTPTVPYIQHNTANNDYNQPTQKVHWHTIEFSHIIRTPQEN</sequence>
<name>A0A7T2XLM2_9CORY</name>
<organism evidence="1 2">
    <name type="scientific">Corynebacterium minutissimum</name>
    <dbReference type="NCBI Taxonomy" id="38301"/>
    <lineage>
        <taxon>Bacteria</taxon>
        <taxon>Bacillati</taxon>
        <taxon>Actinomycetota</taxon>
        <taxon>Actinomycetes</taxon>
        <taxon>Mycobacteriales</taxon>
        <taxon>Corynebacteriaceae</taxon>
        <taxon>Corynebacterium</taxon>
    </lineage>
</organism>
<reference evidence="1 2" key="1">
    <citation type="submission" date="2020-12" db="EMBL/GenBank/DDBJ databases">
        <title>FDA dAtabase for Regulatory Grade micrObial Sequences (FDA-ARGOS): Supporting development and validation of Infectious Disease Dx tests.</title>
        <authorList>
            <person name="Sproer C."/>
            <person name="Gronow S."/>
            <person name="Severitt S."/>
            <person name="Schroder I."/>
            <person name="Tallon L."/>
            <person name="Sadzewicz L."/>
            <person name="Zhao X."/>
            <person name="Boylan J."/>
            <person name="Ott S."/>
            <person name="Bowen H."/>
            <person name="Vavikolanu K."/>
            <person name="Mehta A."/>
            <person name="Aluvathingal J."/>
            <person name="Nadendla S."/>
            <person name="Lowell S."/>
            <person name="Myers T."/>
            <person name="Yan Y."/>
            <person name="Sichtig H."/>
        </authorList>
    </citation>
    <scope>NUCLEOTIDE SEQUENCE [LARGE SCALE GENOMIC DNA]</scope>
    <source>
        <strain evidence="1 2">FDAARGOS_894</strain>
    </source>
</reference>
<dbReference type="RefSeq" id="WP_156423965.1">
    <property type="nucleotide sequence ID" value="NZ_CP065689.1"/>
</dbReference>
<dbReference type="GeneID" id="70784405"/>
<keyword evidence="2" id="KW-1185">Reference proteome</keyword>
<dbReference type="EMBL" id="CP065689">
    <property type="protein sequence ID" value="QPS59607.1"/>
    <property type="molecule type" value="Genomic_DNA"/>
</dbReference>
<dbReference type="Proteomes" id="UP000594905">
    <property type="component" value="Chromosome"/>
</dbReference>
<proteinExistence type="predicted"/>
<evidence type="ECO:0000313" key="1">
    <source>
        <dbReference type="EMBL" id="QPS59607.1"/>
    </source>
</evidence>